<feature type="compositionally biased region" description="Polar residues" evidence="4">
    <location>
        <begin position="53"/>
        <end position="65"/>
    </location>
</feature>
<dbReference type="AlphaFoldDB" id="A0AAD5CWD1"/>
<feature type="coiled-coil region" evidence="3">
    <location>
        <begin position="305"/>
        <end position="346"/>
    </location>
</feature>
<keyword evidence="1" id="KW-0813">Transport</keyword>
<feature type="region of interest" description="Disordered" evidence="4">
    <location>
        <begin position="1"/>
        <end position="93"/>
    </location>
</feature>
<dbReference type="EMBL" id="JAMZMK010006485">
    <property type="protein sequence ID" value="KAI7748672.1"/>
    <property type="molecule type" value="Genomic_DNA"/>
</dbReference>
<dbReference type="Proteomes" id="UP001206925">
    <property type="component" value="Unassembled WGS sequence"/>
</dbReference>
<keyword evidence="6" id="KW-1185">Reference proteome</keyword>
<comment type="caution">
    <text evidence="5">The sequence shown here is derived from an EMBL/GenBank/DDBJ whole genome shotgun (WGS) entry which is preliminary data.</text>
</comment>
<evidence type="ECO:0000313" key="5">
    <source>
        <dbReference type="EMBL" id="KAI7748672.1"/>
    </source>
</evidence>
<evidence type="ECO:0000256" key="3">
    <source>
        <dbReference type="SAM" id="Coils"/>
    </source>
</evidence>
<evidence type="ECO:0000256" key="2">
    <source>
        <dbReference type="ARBA" id="ARBA00022604"/>
    </source>
</evidence>
<keyword evidence="2" id="KW-0341">Growth regulation</keyword>
<evidence type="ECO:0000313" key="6">
    <source>
        <dbReference type="Proteomes" id="UP001206925"/>
    </source>
</evidence>
<sequence length="361" mass="40171">MTTTMLTPPTLLKQEAGAANSAPSTMKTSGAEDEKRYQNRKRRRPPKLVGLKESNSALDGSATCSRNKRVVNSVDDDSRGKMLRSSAGSNGNTQGFVLALEATGSNDGKSFQKRRGGPKLVVKKPTSALKGHGITADLEEQEPLSVWLERMRTLSALKRSACPSPSDRHDKSVNDATATTSGTTADYQQDWPFIKLCPIWAAIESLVPQKPHFSPLKKTNELRREGLALSHMVTYWSLVQRLPDLKPNDPTDIINNSLEVLVELESHGFEVDAIRGRLNEMLHSKSKAGEHDDTLKELEKRNYEKLVIEKEIDQLKVEAQKLQEKMAQAETMRKANEDEIMRLQSKLASCVQPKSMIEINP</sequence>
<proteinExistence type="predicted"/>
<reference evidence="5" key="1">
    <citation type="submission" date="2022-06" db="EMBL/GenBank/DDBJ databases">
        <title>Uncovering the hologenomic basis of an extraordinary plant invasion.</title>
        <authorList>
            <person name="Bieker V.C."/>
            <person name="Martin M.D."/>
            <person name="Gilbert T."/>
            <person name="Hodgins K."/>
            <person name="Battlay P."/>
            <person name="Petersen B."/>
            <person name="Wilson J."/>
        </authorList>
    </citation>
    <scope>NUCLEOTIDE SEQUENCE</scope>
    <source>
        <strain evidence="5">AA19_3_7</strain>
        <tissue evidence="5">Leaf</tissue>
    </source>
</reference>
<accession>A0AAD5CWD1</accession>
<organism evidence="5 6">
    <name type="scientific">Ambrosia artemisiifolia</name>
    <name type="common">Common ragweed</name>
    <dbReference type="NCBI Taxonomy" id="4212"/>
    <lineage>
        <taxon>Eukaryota</taxon>
        <taxon>Viridiplantae</taxon>
        <taxon>Streptophyta</taxon>
        <taxon>Embryophyta</taxon>
        <taxon>Tracheophyta</taxon>
        <taxon>Spermatophyta</taxon>
        <taxon>Magnoliopsida</taxon>
        <taxon>eudicotyledons</taxon>
        <taxon>Gunneridae</taxon>
        <taxon>Pentapetalae</taxon>
        <taxon>asterids</taxon>
        <taxon>campanulids</taxon>
        <taxon>Asterales</taxon>
        <taxon>Asteraceae</taxon>
        <taxon>Asteroideae</taxon>
        <taxon>Heliantheae alliance</taxon>
        <taxon>Heliantheae</taxon>
        <taxon>Ambrosia</taxon>
    </lineage>
</organism>
<evidence type="ECO:0000256" key="4">
    <source>
        <dbReference type="SAM" id="MobiDB-lite"/>
    </source>
</evidence>
<name>A0AAD5CWD1_AMBAR</name>
<feature type="compositionally biased region" description="Low complexity" evidence="4">
    <location>
        <begin position="1"/>
        <end position="12"/>
    </location>
</feature>
<protein>
    <submittedName>
        <fullName evidence="5">Uncharacterized protein</fullName>
    </submittedName>
</protein>
<dbReference type="Pfam" id="PF05266">
    <property type="entry name" value="DUF724"/>
    <property type="match status" value="1"/>
</dbReference>
<gene>
    <name evidence="5" type="ORF">M8C21_020258</name>
</gene>
<evidence type="ECO:0000256" key="1">
    <source>
        <dbReference type="ARBA" id="ARBA00022448"/>
    </source>
</evidence>
<dbReference type="InterPro" id="IPR007930">
    <property type="entry name" value="DUF724"/>
</dbReference>
<feature type="region of interest" description="Disordered" evidence="4">
    <location>
        <begin position="159"/>
        <end position="182"/>
    </location>
</feature>
<keyword evidence="3" id="KW-0175">Coiled coil</keyword>